<protein>
    <submittedName>
        <fullName evidence="1">Uncharacterized protein</fullName>
    </submittedName>
</protein>
<dbReference type="AlphaFoldDB" id="A0A835XQR8"/>
<keyword evidence="2" id="KW-1185">Reference proteome</keyword>
<evidence type="ECO:0000313" key="1">
    <source>
        <dbReference type="EMBL" id="KAG2487920.1"/>
    </source>
</evidence>
<dbReference type="EMBL" id="JAEHOE010000090">
    <property type="protein sequence ID" value="KAG2487920.1"/>
    <property type="molecule type" value="Genomic_DNA"/>
</dbReference>
<dbReference type="Proteomes" id="UP000612055">
    <property type="component" value="Unassembled WGS sequence"/>
</dbReference>
<proteinExistence type="predicted"/>
<comment type="caution">
    <text evidence="1">The sequence shown here is derived from an EMBL/GenBank/DDBJ whole genome shotgun (WGS) entry which is preliminary data.</text>
</comment>
<reference evidence="1" key="1">
    <citation type="journal article" date="2020" name="bioRxiv">
        <title>Comparative genomics of Chlamydomonas.</title>
        <authorList>
            <person name="Craig R.J."/>
            <person name="Hasan A.R."/>
            <person name="Ness R.W."/>
            <person name="Keightley P.D."/>
        </authorList>
    </citation>
    <scope>NUCLEOTIDE SEQUENCE</scope>
    <source>
        <strain evidence="1">CCAP 11/70</strain>
    </source>
</reference>
<accession>A0A835XQR8</accession>
<organism evidence="1 2">
    <name type="scientific">Edaphochlamys debaryana</name>
    <dbReference type="NCBI Taxonomy" id="47281"/>
    <lineage>
        <taxon>Eukaryota</taxon>
        <taxon>Viridiplantae</taxon>
        <taxon>Chlorophyta</taxon>
        <taxon>core chlorophytes</taxon>
        <taxon>Chlorophyceae</taxon>
        <taxon>CS clade</taxon>
        <taxon>Chlamydomonadales</taxon>
        <taxon>Chlamydomonadales incertae sedis</taxon>
        <taxon>Edaphochlamys</taxon>
    </lineage>
</organism>
<name>A0A835XQR8_9CHLO</name>
<dbReference type="OrthoDB" id="544024at2759"/>
<gene>
    <name evidence="1" type="ORF">HYH03_013500</name>
</gene>
<evidence type="ECO:0000313" key="2">
    <source>
        <dbReference type="Proteomes" id="UP000612055"/>
    </source>
</evidence>
<sequence>MSPAMLLAASASALVTKQPDIAHATTAVKERTMQVAAPTIARAYPSDWLVVGSASQWFDLNRRACAEGKLLATVFISAKAAAAHGGTIERLRRAYAAGEGAQVQFVFVDVGASYGQRLQNCRTCRTASLARGRSALSVSRVSHTAAIHGLDVALSAFLPEGCLRASPTLLLRSGATARDGSVWSCAATRATQMEQLVADWAFTRGARNTAAQACTAARGPAVARGPTAVARGPANVAWVVAPAGVKRALAAHHT</sequence>